<organism evidence="3 4">
    <name type="scientific">Phocaeicola vulgatus str. 3975 RP4</name>
    <dbReference type="NCBI Taxonomy" id="1339352"/>
    <lineage>
        <taxon>Bacteria</taxon>
        <taxon>Pseudomonadati</taxon>
        <taxon>Bacteroidota</taxon>
        <taxon>Bacteroidia</taxon>
        <taxon>Bacteroidales</taxon>
        <taxon>Bacteroidaceae</taxon>
        <taxon>Phocaeicola</taxon>
    </lineage>
</organism>
<evidence type="ECO:0000313" key="3">
    <source>
        <dbReference type="EMBL" id="KDS56637.1"/>
    </source>
</evidence>
<sequence>MKKIFITTAALLIACTLSAADLFVSPEGNDRNPGTKDSPKATLTAALRQARELRRLNDESVKGGITIHLEAGDYHLYEPVFIRPEDSGTEASPTVITSDGNAVLNGGVEIRNWKKQGKLWVADVPMFNGRPLDFRQLWINGQKAVRARDVADFEKMYRIINNDPQNEILWVPAAAVKKIQKARYAEMVLHEMWCVANLRIKSVEIQGDSAAVRFHHPESRIQFEHPWPRPMVTKDGHNSAFYLTNAMELLDEPGEWYHDIESRKIYYYPRKGEKISKAVVPGIETLVWVEGTIDRPVKHIRFDNIAFQYTTWMRPSLQGHVPLQAGMYMTDGYKIRPSMIRKNNHKLDNQGWLGRPASAVVVKAARDIDFEKCRFQHLGSTGIDYEWATDGGHINGCLFRDIAGNGIVAGSFSPAAHETHLPYDPADRREVCTGLTISNNYINDVTNEDWGTLGICAGYVSDINIEHNEISDVSYSGISLGWGWTRTVNCMRNNRVHANLIHHYAKHMYDVAGIYTLGSQPHSRITENCVSDIFSPGYAHDPNHWFYLYTDEGSSFITVKDNWTEGEKFLKNANGPGNTWENNGPMVNDSIKANAGLPKEYSYLKEK</sequence>
<proteinExistence type="predicted"/>
<dbReference type="PROSITE" id="PS51257">
    <property type="entry name" value="PROKAR_LIPOPROTEIN"/>
    <property type="match status" value="1"/>
</dbReference>
<dbReference type="AlphaFoldDB" id="A0A069SNS1"/>
<dbReference type="PANTHER" id="PTHR36453">
    <property type="entry name" value="SECRETED PROTEIN-RELATED"/>
    <property type="match status" value="1"/>
</dbReference>
<feature type="signal peptide" evidence="1">
    <location>
        <begin position="1"/>
        <end position="19"/>
    </location>
</feature>
<accession>A0A069SNS1</accession>
<dbReference type="PANTHER" id="PTHR36453:SF1">
    <property type="entry name" value="RIGHT HANDED BETA HELIX DOMAIN-CONTAINING PROTEIN"/>
    <property type="match status" value="1"/>
</dbReference>
<keyword evidence="1" id="KW-0732">Signal</keyword>
<dbReference type="EMBL" id="JNHM01000003">
    <property type="protein sequence ID" value="KDS56637.1"/>
    <property type="molecule type" value="Genomic_DNA"/>
</dbReference>
<reference evidence="3 4" key="1">
    <citation type="submission" date="2014-04" db="EMBL/GenBank/DDBJ databases">
        <authorList>
            <person name="Sears C."/>
            <person name="Carroll K."/>
            <person name="Sack B.R."/>
            <person name="Qadri F."/>
            <person name="Myers L.L."/>
            <person name="Chung G.-T."/>
            <person name="Escheverria P."/>
            <person name="Fraser C.M."/>
            <person name="Sadzewicz L."/>
            <person name="Shefchek K.A."/>
            <person name="Tallon L."/>
            <person name="Das S.P."/>
            <person name="Daugherty S."/>
            <person name="Mongodin E.F."/>
        </authorList>
    </citation>
    <scope>NUCLEOTIDE SEQUENCE [LARGE SCALE GENOMIC DNA]</scope>
    <source>
        <strain evidence="3 4">3975 RP4</strain>
    </source>
</reference>
<evidence type="ECO:0000256" key="1">
    <source>
        <dbReference type="SAM" id="SignalP"/>
    </source>
</evidence>
<dbReference type="InterPro" id="IPR048482">
    <property type="entry name" value="GH141_ins"/>
</dbReference>
<dbReference type="RefSeq" id="WP_032952255.1">
    <property type="nucleotide sequence ID" value="NZ_JNHM01000003.1"/>
</dbReference>
<comment type="caution">
    <text evidence="3">The sequence shown here is derived from an EMBL/GenBank/DDBJ whole genome shotgun (WGS) entry which is preliminary data.</text>
</comment>
<protein>
    <submittedName>
        <fullName evidence="3">Right handed beta helix region family protein</fullName>
    </submittedName>
</protein>
<name>A0A069SNS1_PHOVU</name>
<dbReference type="Proteomes" id="UP000027661">
    <property type="component" value="Unassembled WGS sequence"/>
</dbReference>
<dbReference type="InterPro" id="IPR012334">
    <property type="entry name" value="Pectin_lyas_fold"/>
</dbReference>
<dbReference type="PATRIC" id="fig|1339352.3.peg.180"/>
<evidence type="ECO:0000313" key="4">
    <source>
        <dbReference type="Proteomes" id="UP000027661"/>
    </source>
</evidence>
<gene>
    <name evidence="3" type="ORF">M099_0188</name>
</gene>
<dbReference type="Pfam" id="PF21231">
    <property type="entry name" value="GH141_M"/>
    <property type="match status" value="1"/>
</dbReference>
<evidence type="ECO:0000259" key="2">
    <source>
        <dbReference type="Pfam" id="PF21231"/>
    </source>
</evidence>
<dbReference type="Gene3D" id="2.160.20.10">
    <property type="entry name" value="Single-stranded right-handed beta-helix, Pectin lyase-like"/>
    <property type="match status" value="2"/>
</dbReference>
<dbReference type="SMART" id="SM00710">
    <property type="entry name" value="PbH1"/>
    <property type="match status" value="6"/>
</dbReference>
<dbReference type="InterPro" id="IPR006626">
    <property type="entry name" value="PbH1"/>
</dbReference>
<feature type="chain" id="PRO_5001666806" evidence="1">
    <location>
        <begin position="20"/>
        <end position="607"/>
    </location>
</feature>
<feature type="domain" description="GH141-like insertion" evidence="2">
    <location>
        <begin position="117"/>
        <end position="270"/>
    </location>
</feature>
<dbReference type="InterPro" id="IPR011050">
    <property type="entry name" value="Pectin_lyase_fold/virulence"/>
</dbReference>
<dbReference type="SUPFAM" id="SSF51126">
    <property type="entry name" value="Pectin lyase-like"/>
    <property type="match status" value="1"/>
</dbReference>